<evidence type="ECO:0000256" key="1">
    <source>
        <dbReference type="ARBA" id="ARBA00006739"/>
    </source>
</evidence>
<sequence length="340" mass="39093">MKIAVVVLNWNGAELLKKYLPSVIRYSDEADVWVADNASTDNSVKLLQNNFPTVRIVQLDKNYGFAGGYNHALQTISADYYVILNSDVEVTEGWLRPFMAYMDAHPDVAACQPKLLSVLDKGQFEYAGASGGFLDSLGYPYCRGRIFNVLEADRGQYDDIREIMWATGACLVIRADDFRAVNGFDERFFAHNEEIDLCWRLRNLGRKIVVIPQSVVYHLGGATLPQGNPQKTFLNFRNNLLMLYKNLPDEELSRVMRWRWFLDYLAAWQTLIVNRNVGDFKAVYRARRAFKHMVDSFKADRERIQATRIVESLHMNILPSILWAYYVGGKKYFTALSTHE</sequence>
<evidence type="ECO:0000256" key="2">
    <source>
        <dbReference type="ARBA" id="ARBA00022676"/>
    </source>
</evidence>
<gene>
    <name evidence="5" type="ORF">GTC17253_06940</name>
</gene>
<name>A0AB33IMH1_9BACT</name>
<evidence type="ECO:0000259" key="4">
    <source>
        <dbReference type="Pfam" id="PF00535"/>
    </source>
</evidence>
<protein>
    <submittedName>
        <fullName evidence="5">Glycosyltransferase family 2 protein</fullName>
    </submittedName>
</protein>
<reference evidence="5" key="1">
    <citation type="submission" date="2024-07" db="EMBL/GenBank/DDBJ databases">
        <title>Complete genome sequence of Prevotella sp. YM-2024 GTC17253.</title>
        <authorList>
            <person name="Hayashi M."/>
            <person name="Muto Y."/>
            <person name="Tanaka K."/>
            <person name="Niwa H."/>
        </authorList>
    </citation>
    <scope>NUCLEOTIDE SEQUENCE</scope>
    <source>
        <strain evidence="5">GTC17253</strain>
    </source>
</reference>
<proteinExistence type="inferred from homology"/>
<organism evidence="5">
    <name type="scientific">Prevotella sp. GTC17253</name>
    <dbReference type="NCBI Taxonomy" id="3236793"/>
    <lineage>
        <taxon>Bacteria</taxon>
        <taxon>Pseudomonadati</taxon>
        <taxon>Bacteroidota</taxon>
        <taxon>Bacteroidia</taxon>
        <taxon>Bacteroidales</taxon>
        <taxon>Prevotellaceae</taxon>
        <taxon>Prevotella</taxon>
    </lineage>
</organism>
<dbReference type="EMBL" id="AP035785">
    <property type="protein sequence ID" value="BFO70728.1"/>
    <property type="molecule type" value="Genomic_DNA"/>
</dbReference>
<evidence type="ECO:0000313" key="5">
    <source>
        <dbReference type="EMBL" id="BFO70728.1"/>
    </source>
</evidence>
<dbReference type="AlphaFoldDB" id="A0AB33IMH1"/>
<dbReference type="Gene3D" id="3.90.550.10">
    <property type="entry name" value="Spore Coat Polysaccharide Biosynthesis Protein SpsA, Chain A"/>
    <property type="match status" value="1"/>
</dbReference>
<feature type="domain" description="Glycosyltransferase 2-like" evidence="4">
    <location>
        <begin position="5"/>
        <end position="112"/>
    </location>
</feature>
<evidence type="ECO:0000256" key="3">
    <source>
        <dbReference type="ARBA" id="ARBA00022679"/>
    </source>
</evidence>
<dbReference type="GO" id="GO:0016757">
    <property type="term" value="F:glycosyltransferase activity"/>
    <property type="evidence" value="ECO:0007669"/>
    <property type="project" value="UniProtKB-KW"/>
</dbReference>
<comment type="similarity">
    <text evidence="1">Belongs to the glycosyltransferase 2 family.</text>
</comment>
<dbReference type="InterPro" id="IPR029044">
    <property type="entry name" value="Nucleotide-diphossugar_trans"/>
</dbReference>
<dbReference type="Pfam" id="PF00535">
    <property type="entry name" value="Glycos_transf_2"/>
    <property type="match status" value="1"/>
</dbReference>
<accession>A0AB33IMH1</accession>
<dbReference type="PANTHER" id="PTHR43179">
    <property type="entry name" value="RHAMNOSYLTRANSFERASE WBBL"/>
    <property type="match status" value="1"/>
</dbReference>
<dbReference type="InterPro" id="IPR001173">
    <property type="entry name" value="Glyco_trans_2-like"/>
</dbReference>
<dbReference type="SUPFAM" id="SSF53448">
    <property type="entry name" value="Nucleotide-diphospho-sugar transferases"/>
    <property type="match status" value="1"/>
</dbReference>
<keyword evidence="2" id="KW-0328">Glycosyltransferase</keyword>
<dbReference type="CDD" id="cd04186">
    <property type="entry name" value="GT_2_like_c"/>
    <property type="match status" value="1"/>
</dbReference>
<dbReference type="PANTHER" id="PTHR43179:SF12">
    <property type="entry name" value="GALACTOFURANOSYLTRANSFERASE GLFT2"/>
    <property type="match status" value="1"/>
</dbReference>
<keyword evidence="3" id="KW-0808">Transferase</keyword>